<name>A0A4Z1H7M7_9HELO</name>
<organism evidence="2 3">
    <name type="scientific">Botrytis hyacinthi</name>
    <dbReference type="NCBI Taxonomy" id="278943"/>
    <lineage>
        <taxon>Eukaryota</taxon>
        <taxon>Fungi</taxon>
        <taxon>Dikarya</taxon>
        <taxon>Ascomycota</taxon>
        <taxon>Pezizomycotina</taxon>
        <taxon>Leotiomycetes</taxon>
        <taxon>Helotiales</taxon>
        <taxon>Sclerotiniaceae</taxon>
        <taxon>Botrytis</taxon>
    </lineage>
</organism>
<dbReference type="AlphaFoldDB" id="A0A4Z1H7M7"/>
<comment type="caution">
    <text evidence="2">The sequence shown here is derived from an EMBL/GenBank/DDBJ whole genome shotgun (WGS) entry which is preliminary data.</text>
</comment>
<accession>A0A4Z1H7M7</accession>
<feature type="region of interest" description="Disordered" evidence="1">
    <location>
        <begin position="92"/>
        <end position="184"/>
    </location>
</feature>
<proteinExistence type="predicted"/>
<feature type="compositionally biased region" description="Polar residues" evidence="1">
    <location>
        <begin position="92"/>
        <end position="114"/>
    </location>
</feature>
<keyword evidence="3" id="KW-1185">Reference proteome</keyword>
<feature type="compositionally biased region" description="Basic residues" evidence="1">
    <location>
        <begin position="175"/>
        <end position="184"/>
    </location>
</feature>
<evidence type="ECO:0000313" key="2">
    <source>
        <dbReference type="EMBL" id="TGO41127.1"/>
    </source>
</evidence>
<feature type="region of interest" description="Disordered" evidence="1">
    <location>
        <begin position="33"/>
        <end position="58"/>
    </location>
</feature>
<gene>
    <name evidence="2" type="ORF">BHYA_0026g00340</name>
</gene>
<evidence type="ECO:0000256" key="1">
    <source>
        <dbReference type="SAM" id="MobiDB-lite"/>
    </source>
</evidence>
<sequence length="184" mass="20102">MVYHKIKYYRKNPYDVPENCRALVIAEGQKRGEIPDSGYYQPTTQASGSGYPDYPTSYHDGSTSGYGAGHYGQSLYQPIGSGCVSYTRDQSAVNDTSGANDYQPSGHNQYPSQSGGSGYPQFAAGGQQYDHGNERANGSYGDVNTNEPRIITADPQHQKRIPAPHDSTASDSRPSRKGKERSHR</sequence>
<reference evidence="2 3" key="1">
    <citation type="submission" date="2017-12" db="EMBL/GenBank/DDBJ databases">
        <title>Comparative genomics of Botrytis spp.</title>
        <authorList>
            <person name="Valero-Jimenez C.A."/>
            <person name="Tapia P."/>
            <person name="Veloso J."/>
            <person name="Silva-Moreno E."/>
            <person name="Staats M."/>
            <person name="Valdes J.H."/>
            <person name="Van Kan J.A.L."/>
        </authorList>
    </citation>
    <scope>NUCLEOTIDE SEQUENCE [LARGE SCALE GENOMIC DNA]</scope>
    <source>
        <strain evidence="2 3">Bh0001</strain>
    </source>
</reference>
<evidence type="ECO:0000313" key="3">
    <source>
        <dbReference type="Proteomes" id="UP000297814"/>
    </source>
</evidence>
<protein>
    <submittedName>
        <fullName evidence="2">Uncharacterized protein</fullName>
    </submittedName>
</protein>
<dbReference type="Proteomes" id="UP000297814">
    <property type="component" value="Unassembled WGS sequence"/>
</dbReference>
<dbReference type="EMBL" id="PQXK01000026">
    <property type="protein sequence ID" value="TGO41127.1"/>
    <property type="molecule type" value="Genomic_DNA"/>
</dbReference>